<dbReference type="GO" id="GO:0043683">
    <property type="term" value="P:type IV pilus assembly"/>
    <property type="evidence" value="ECO:0007669"/>
    <property type="project" value="InterPro"/>
</dbReference>
<dbReference type="OrthoDB" id="9802133at2"/>
<dbReference type="RefSeq" id="WP_046220331.1">
    <property type="nucleotide sequence ID" value="NZ_JWYV01000006.1"/>
</dbReference>
<name>A0A0F5VE33_9GAMM</name>
<gene>
    <name evidence="2" type="ORF">KY46_09060</name>
</gene>
<dbReference type="EMBL" id="JWYV01000006">
    <property type="protein sequence ID" value="KKD00037.1"/>
    <property type="molecule type" value="Genomic_DNA"/>
</dbReference>
<dbReference type="Gene3D" id="3.30.70.60">
    <property type="match status" value="1"/>
</dbReference>
<protein>
    <recommendedName>
        <fullName evidence="4">Pilus assembly protein PilO</fullName>
    </recommendedName>
</protein>
<dbReference type="AlphaFoldDB" id="A0A0F5VE33"/>
<organism evidence="2 3">
    <name type="scientific">Photobacterium halotolerans</name>
    <dbReference type="NCBI Taxonomy" id="265726"/>
    <lineage>
        <taxon>Bacteria</taxon>
        <taxon>Pseudomonadati</taxon>
        <taxon>Pseudomonadota</taxon>
        <taxon>Gammaproteobacteria</taxon>
        <taxon>Vibrionales</taxon>
        <taxon>Vibrionaceae</taxon>
        <taxon>Photobacterium</taxon>
    </lineage>
</organism>
<dbReference type="Pfam" id="PF04350">
    <property type="entry name" value="PilO"/>
    <property type="match status" value="1"/>
</dbReference>
<feature type="transmembrane region" description="Helical" evidence="1">
    <location>
        <begin position="17"/>
        <end position="36"/>
    </location>
</feature>
<dbReference type="InterPro" id="IPR014717">
    <property type="entry name" value="Transl_elong_EF1B/ribsomal_bS6"/>
</dbReference>
<evidence type="ECO:0000313" key="2">
    <source>
        <dbReference type="EMBL" id="KKD00037.1"/>
    </source>
</evidence>
<keyword evidence="1" id="KW-0812">Transmembrane</keyword>
<keyword evidence="3" id="KW-1185">Reference proteome</keyword>
<evidence type="ECO:0000313" key="3">
    <source>
        <dbReference type="Proteomes" id="UP000033633"/>
    </source>
</evidence>
<comment type="caution">
    <text evidence="2">The sequence shown here is derived from an EMBL/GenBank/DDBJ whole genome shotgun (WGS) entry which is preliminary data.</text>
</comment>
<evidence type="ECO:0000256" key="1">
    <source>
        <dbReference type="SAM" id="Phobius"/>
    </source>
</evidence>
<keyword evidence="1" id="KW-0472">Membrane</keyword>
<dbReference type="STRING" id="265726.KY46_09060"/>
<dbReference type="PANTHER" id="PTHR39555:SF1">
    <property type="entry name" value="TYPE IV PILUS INNER MEMBRANE COMPONENT PILO"/>
    <property type="match status" value="1"/>
</dbReference>
<accession>A0A0F5VE33</accession>
<evidence type="ECO:0008006" key="4">
    <source>
        <dbReference type="Google" id="ProtNLM"/>
    </source>
</evidence>
<dbReference type="Proteomes" id="UP000033633">
    <property type="component" value="Unassembled WGS sequence"/>
</dbReference>
<keyword evidence="1" id="KW-1133">Transmembrane helix</keyword>
<reference evidence="2 3" key="1">
    <citation type="submission" date="2014-12" db="EMBL/GenBank/DDBJ databases">
        <title>Mercury Reductase activity and rhizosphere competence traits in the genome of root associated Photobacterium halotolerans MELD1.</title>
        <authorList>
            <person name="Mathew D.C."/>
            <person name="Huang C.-C."/>
        </authorList>
    </citation>
    <scope>NUCLEOTIDE SEQUENCE [LARGE SCALE GENOMIC DNA]</scope>
    <source>
        <strain evidence="2 3">MELD1</strain>
    </source>
</reference>
<sequence length="206" mass="23538">MTDWRDLTLESMPVWPLRYQLVACLVLLVMLNLVVWQGSITGVIRQYHGLQAQARTLQTQYDQQRSQADLLPDWSERAAKMQAGYRLQLARLPAQSDWPQVLADIETLSVETGVVLHALRWGNSENHDWYSVQPLHFEWQGSYASSGALLARLASMHWLLVVNELTMEPLERRSDVLQITGSARLYQISQALVGAVPTDDKKQEKR</sequence>
<proteinExistence type="predicted"/>
<dbReference type="PATRIC" id="fig|265726.11.peg.3962"/>
<dbReference type="PANTHER" id="PTHR39555">
    <property type="entry name" value="FIMBRIAL ASSEMBLY PROTEIN PILO-LIKE PROTEIN-RELATED"/>
    <property type="match status" value="1"/>
</dbReference>
<dbReference type="InterPro" id="IPR007445">
    <property type="entry name" value="PilO"/>
</dbReference>
<dbReference type="GO" id="GO:0043107">
    <property type="term" value="P:type IV pilus-dependent motility"/>
    <property type="evidence" value="ECO:0007669"/>
    <property type="project" value="InterPro"/>
</dbReference>